<dbReference type="GO" id="GO:0071008">
    <property type="term" value="C:U2-type post-mRNA release spliceosomal complex"/>
    <property type="evidence" value="ECO:0007669"/>
    <property type="project" value="TreeGrafter"/>
</dbReference>
<dbReference type="EMBL" id="ML119056">
    <property type="protein sequence ID" value="ROT38296.1"/>
    <property type="molecule type" value="Genomic_DNA"/>
</dbReference>
<dbReference type="InterPro" id="IPR045211">
    <property type="entry name" value="TFP11/STIP/Ntr1"/>
</dbReference>
<evidence type="ECO:0000259" key="8">
    <source>
        <dbReference type="PROSITE" id="PS50174"/>
    </source>
</evidence>
<dbReference type="PANTHER" id="PTHR23329:SF1">
    <property type="entry name" value="TUFTELIN-INTERACTING PROTEIN 11"/>
    <property type="match status" value="1"/>
</dbReference>
<dbReference type="AlphaFoldDB" id="A0A3N2PVC6"/>
<protein>
    <submittedName>
        <fullName evidence="9">TFP11-domain-containing protein</fullName>
    </submittedName>
</protein>
<dbReference type="InterPro" id="IPR000467">
    <property type="entry name" value="G_patch_dom"/>
</dbReference>
<sequence>MSEYPKFDPSRLTKSFAAAQYSSESEEEEDDDFTIPQVDPSAGDDFRDSNPRKRRRVGNAKERAALGIFASDSEDDGPGRRWKSRTLRGKGMNFVSTGSASNGQPEEEAKEYSDEEGDANINAVDGESESDEEDEEDEEEDRGVGLGFRSTHAARAGQAFVAAQNNDNNNTGGGTSESQTTRQRPSFPKTKFDGKSALGRGFVPSSAYQPVLKESVDDDDASPNPQVARPSAFAPAKGNKTKINPQSFGARMMAKMGYVEGRGLGKEGQGRNVIIEAHLRPQGVGLGAVREKSEAEKKEEKRQARLRGETVIDSDEEEKQRKRERKKKAASGSGATSGTGTPSARHKTTFMTAEELRKTAPGLQIPEAFAPILDMTGPGNKLLTSTSGLLTPTSGAVPESSEVAEARKLARRAHADLAAFSEEWRNLEDRKSWIDHELREREKEEADLTSAFGQLQLFANVVTNELPHAIEWSDVMRCLQQALEHIVSPSAEVADIAVADIVVAAIHPFFRDPDWTLLEEPARFATELKDLRSLLMKPGEGDHNTNNNNGGAVGKWDPSTSGGLNSTDIYRRHHKATTAYETMMYKLWFPKAMTAIRAWDVFDPGALLAVLEAWDDLLPGFVRAQFVDGVVRKLEAAVGEWNPRKSKTKNNDNNKRHQQGQSQGQGQSQRRLPHLWLFPWLPYLPAYHLEPKGTGLVADVRRKFGQLIDVWEFERGVVPGLEQWRDVLGTQWRPLVMGHVLPGMGRYLKEHFRIDPSDQEPYLPILTGALKWTGVLGSKVLAEVMVAEVFPLWHDKLSEWLGLEEMNLEEVYAWYEWWRDQVFPKEVSGATSVKREFEKGSMTIAAALENM</sequence>
<dbReference type="RefSeq" id="XP_028466102.1">
    <property type="nucleotide sequence ID" value="XM_028612123.1"/>
</dbReference>
<dbReference type="Pfam" id="PF01585">
    <property type="entry name" value="G-patch"/>
    <property type="match status" value="1"/>
</dbReference>
<feature type="compositionally biased region" description="Acidic residues" evidence="7">
    <location>
        <begin position="126"/>
        <end position="141"/>
    </location>
</feature>
<evidence type="ECO:0000256" key="3">
    <source>
        <dbReference type="ARBA" id="ARBA00022664"/>
    </source>
</evidence>
<evidence type="ECO:0000313" key="9">
    <source>
        <dbReference type="EMBL" id="ROT38296.1"/>
    </source>
</evidence>
<feature type="compositionally biased region" description="Low complexity" evidence="7">
    <location>
        <begin position="659"/>
        <end position="669"/>
    </location>
</feature>
<feature type="compositionally biased region" description="Low complexity" evidence="7">
    <location>
        <begin position="330"/>
        <end position="341"/>
    </location>
</feature>
<keyword evidence="10" id="KW-1185">Reference proteome</keyword>
<accession>A0A3N2PVC6</accession>
<keyword evidence="6" id="KW-0539">Nucleus</keyword>
<feature type="region of interest" description="Disordered" evidence="7">
    <location>
        <begin position="286"/>
        <end position="347"/>
    </location>
</feature>
<comment type="similarity">
    <text evidence="2">Belongs to the TFP11/STIP family.</text>
</comment>
<dbReference type="InterPro" id="IPR022783">
    <property type="entry name" value="GCFC_dom"/>
</dbReference>
<reference evidence="9 10" key="1">
    <citation type="journal article" date="2018" name="Mol. Ecol.">
        <title>The obligate alkalophilic soda-lake fungus Sodiomyces alkalinus has shifted to a protein diet.</title>
        <authorList>
            <person name="Grum-Grzhimaylo A.A."/>
            <person name="Falkoski D.L."/>
            <person name="van den Heuvel J."/>
            <person name="Valero-Jimenez C.A."/>
            <person name="Min B."/>
            <person name="Choi I.G."/>
            <person name="Lipzen A."/>
            <person name="Daum C.G."/>
            <person name="Aanen D.K."/>
            <person name="Tsang A."/>
            <person name="Henrissat B."/>
            <person name="Bilanenko E.N."/>
            <person name="de Vries R.P."/>
            <person name="van Kan J.A.L."/>
            <person name="Grigoriev I.V."/>
            <person name="Debets A.J.M."/>
        </authorList>
    </citation>
    <scope>NUCLEOTIDE SEQUENCE [LARGE SCALE GENOMIC DNA]</scope>
    <source>
        <strain evidence="9 10">F11</strain>
    </source>
</reference>
<dbReference type="STRING" id="1314773.A0A3N2PVC6"/>
<feature type="domain" description="G-patch" evidence="8">
    <location>
        <begin position="245"/>
        <end position="291"/>
    </location>
</feature>
<feature type="compositionally biased region" description="Polar residues" evidence="7">
    <location>
        <begin position="94"/>
        <end position="104"/>
    </location>
</feature>
<keyword evidence="4" id="KW-0747">Spliceosome</keyword>
<gene>
    <name evidence="9" type="ORF">SODALDRAFT_334061</name>
</gene>
<feature type="compositionally biased region" description="Acidic residues" evidence="7">
    <location>
        <begin position="105"/>
        <end position="118"/>
    </location>
</feature>
<organism evidence="9 10">
    <name type="scientific">Sodiomyces alkalinus (strain CBS 110278 / VKM F-3762 / F11)</name>
    <name type="common">Alkaliphilic filamentous fungus</name>
    <dbReference type="NCBI Taxonomy" id="1314773"/>
    <lineage>
        <taxon>Eukaryota</taxon>
        <taxon>Fungi</taxon>
        <taxon>Dikarya</taxon>
        <taxon>Ascomycota</taxon>
        <taxon>Pezizomycotina</taxon>
        <taxon>Sordariomycetes</taxon>
        <taxon>Hypocreomycetidae</taxon>
        <taxon>Glomerellales</taxon>
        <taxon>Plectosphaerellaceae</taxon>
        <taxon>Sodiomyces</taxon>
    </lineage>
</organism>
<dbReference type="GO" id="GO:0003676">
    <property type="term" value="F:nucleic acid binding"/>
    <property type="evidence" value="ECO:0007669"/>
    <property type="project" value="InterPro"/>
</dbReference>
<evidence type="ECO:0000256" key="2">
    <source>
        <dbReference type="ARBA" id="ARBA00010900"/>
    </source>
</evidence>
<dbReference type="Proteomes" id="UP000272025">
    <property type="component" value="Unassembled WGS sequence"/>
</dbReference>
<proteinExistence type="inferred from homology"/>
<dbReference type="OrthoDB" id="4822at2759"/>
<name>A0A3N2PVC6_SODAK</name>
<keyword evidence="3" id="KW-0507">mRNA processing</keyword>
<dbReference type="Pfam" id="PF12457">
    <property type="entry name" value="TIP_N"/>
    <property type="match status" value="1"/>
</dbReference>
<feature type="compositionally biased region" description="Low complexity" evidence="7">
    <location>
        <begin position="153"/>
        <end position="170"/>
    </location>
</feature>
<dbReference type="PANTHER" id="PTHR23329">
    <property type="entry name" value="TUFTELIN-INTERACTING PROTEIN 11-RELATED"/>
    <property type="match status" value="1"/>
</dbReference>
<dbReference type="GO" id="GO:0000390">
    <property type="term" value="P:spliceosomal complex disassembly"/>
    <property type="evidence" value="ECO:0007669"/>
    <property type="project" value="InterPro"/>
</dbReference>
<evidence type="ECO:0000256" key="7">
    <source>
        <dbReference type="SAM" id="MobiDB-lite"/>
    </source>
</evidence>
<comment type="subcellular location">
    <subcellularLocation>
        <location evidence="1">Nucleus</location>
    </subcellularLocation>
</comment>
<feature type="compositionally biased region" description="Acidic residues" evidence="7">
    <location>
        <begin position="24"/>
        <end position="33"/>
    </location>
</feature>
<evidence type="ECO:0000256" key="6">
    <source>
        <dbReference type="ARBA" id="ARBA00023242"/>
    </source>
</evidence>
<feature type="compositionally biased region" description="Basic and acidic residues" evidence="7">
    <location>
        <begin position="289"/>
        <end position="310"/>
    </location>
</feature>
<evidence type="ECO:0000256" key="5">
    <source>
        <dbReference type="ARBA" id="ARBA00023187"/>
    </source>
</evidence>
<dbReference type="SMART" id="SM00443">
    <property type="entry name" value="G_patch"/>
    <property type="match status" value="1"/>
</dbReference>
<dbReference type="Pfam" id="PF07842">
    <property type="entry name" value="GCFC"/>
    <property type="match status" value="1"/>
</dbReference>
<feature type="region of interest" description="Disordered" evidence="7">
    <location>
        <begin position="538"/>
        <end position="558"/>
    </location>
</feature>
<keyword evidence="5" id="KW-0508">mRNA splicing</keyword>
<evidence type="ECO:0000256" key="1">
    <source>
        <dbReference type="ARBA" id="ARBA00004123"/>
    </source>
</evidence>
<evidence type="ECO:0000313" key="10">
    <source>
        <dbReference type="Proteomes" id="UP000272025"/>
    </source>
</evidence>
<dbReference type="GeneID" id="39580601"/>
<dbReference type="PROSITE" id="PS50174">
    <property type="entry name" value="G_PATCH"/>
    <property type="match status" value="1"/>
</dbReference>
<evidence type="ECO:0000256" key="4">
    <source>
        <dbReference type="ARBA" id="ARBA00022728"/>
    </source>
</evidence>
<feature type="region of interest" description="Disordered" evidence="7">
    <location>
        <begin position="641"/>
        <end position="669"/>
    </location>
</feature>
<dbReference type="InterPro" id="IPR022159">
    <property type="entry name" value="STIP/TFIP11_N"/>
</dbReference>
<feature type="region of interest" description="Disordered" evidence="7">
    <location>
        <begin position="18"/>
        <end position="248"/>
    </location>
</feature>